<dbReference type="PROSITE" id="PS51257">
    <property type="entry name" value="PROKAR_LIPOPROTEIN"/>
    <property type="match status" value="1"/>
</dbReference>
<dbReference type="PANTHER" id="PTHR30006:SF3">
    <property type="entry name" value="THIAMINE-BINDING PERIPLASMIC PROTEIN"/>
    <property type="match status" value="1"/>
</dbReference>
<dbReference type="InterPro" id="IPR006059">
    <property type="entry name" value="SBP"/>
</dbReference>
<accession>A0ABN2WAT9</accession>
<sequence>MKIRACVAACMAAPLVLAGCMQGGGSVDSSLSEEDFADPVAGEVAEGVLEATTMTFVSWGGEYQSGQDEAFSAPFSEVSGAEVLSDGPTDVAKVKAQVESGNVSWDVVNASPTMNGANCGTLFEELDLSLIDTSKLPEGSVQGDCYLPSQAYVYGLFYNADKYGDNPPESWADFFDTEAFPGKRGLDGRPTPTAGTYEAALLADGVEPDSLYPLDTDRAMSKYDEIKDDAVFWQTGAEQTQQVQSGEVDMIFGWSGRIFEANENGANFQPVWKQGFLASDTFSIPKGAPNRLAAYAYINYALGAEQQAKMAELTSYSPVNVDAKPQFSESAKEFDVSQPEILDQTIPQNGDYWGENLDELSEVWGDWTSN</sequence>
<evidence type="ECO:0000256" key="1">
    <source>
        <dbReference type="ARBA" id="ARBA00004418"/>
    </source>
</evidence>
<dbReference type="Gene3D" id="3.40.190.10">
    <property type="entry name" value="Periplasmic binding protein-like II"/>
    <property type="match status" value="2"/>
</dbReference>
<evidence type="ECO:0000313" key="7">
    <source>
        <dbReference type="Proteomes" id="UP001500984"/>
    </source>
</evidence>
<evidence type="ECO:0000256" key="5">
    <source>
        <dbReference type="SAM" id="SignalP"/>
    </source>
</evidence>
<evidence type="ECO:0000256" key="3">
    <source>
        <dbReference type="ARBA" id="ARBA00022729"/>
    </source>
</evidence>
<evidence type="ECO:0000256" key="4">
    <source>
        <dbReference type="ARBA" id="ARBA00022764"/>
    </source>
</evidence>
<evidence type="ECO:0000313" key="6">
    <source>
        <dbReference type="EMBL" id="GAA2087949.1"/>
    </source>
</evidence>
<keyword evidence="2" id="KW-0813">Transport</keyword>
<dbReference type="EMBL" id="BAAAPZ010000002">
    <property type="protein sequence ID" value="GAA2087949.1"/>
    <property type="molecule type" value="Genomic_DNA"/>
</dbReference>
<proteinExistence type="predicted"/>
<comment type="subcellular location">
    <subcellularLocation>
        <location evidence="1">Periplasm</location>
    </subcellularLocation>
</comment>
<dbReference type="RefSeq" id="WP_344334530.1">
    <property type="nucleotide sequence ID" value="NZ_BAAAPZ010000002.1"/>
</dbReference>
<feature type="signal peptide" evidence="5">
    <location>
        <begin position="1"/>
        <end position="18"/>
    </location>
</feature>
<evidence type="ECO:0000256" key="2">
    <source>
        <dbReference type="ARBA" id="ARBA00022448"/>
    </source>
</evidence>
<protein>
    <submittedName>
        <fullName evidence="6">Extracellular solute-binding protein</fullName>
    </submittedName>
</protein>
<keyword evidence="3 5" id="KW-0732">Signal</keyword>
<comment type="caution">
    <text evidence="6">The sequence shown here is derived from an EMBL/GenBank/DDBJ whole genome shotgun (WGS) entry which is preliminary data.</text>
</comment>
<reference evidence="6 7" key="1">
    <citation type="journal article" date="2019" name="Int. J. Syst. Evol. Microbiol.">
        <title>The Global Catalogue of Microorganisms (GCM) 10K type strain sequencing project: providing services to taxonomists for standard genome sequencing and annotation.</title>
        <authorList>
            <consortium name="The Broad Institute Genomics Platform"/>
            <consortium name="The Broad Institute Genome Sequencing Center for Infectious Disease"/>
            <person name="Wu L."/>
            <person name="Ma J."/>
        </authorList>
    </citation>
    <scope>NUCLEOTIDE SEQUENCE [LARGE SCALE GENOMIC DNA]</scope>
    <source>
        <strain evidence="6 7">JCM 15900</strain>
    </source>
</reference>
<gene>
    <name evidence="6" type="ORF">GCM10009823_02700</name>
</gene>
<dbReference type="SUPFAM" id="SSF53850">
    <property type="entry name" value="Periplasmic binding protein-like II"/>
    <property type="match status" value="1"/>
</dbReference>
<dbReference type="Proteomes" id="UP001500984">
    <property type="component" value="Unassembled WGS sequence"/>
</dbReference>
<name>A0ABN2WAT9_9MICO</name>
<feature type="chain" id="PRO_5046059531" evidence="5">
    <location>
        <begin position="19"/>
        <end position="370"/>
    </location>
</feature>
<organism evidence="6 7">
    <name type="scientific">Brevibacterium salitolerans</name>
    <dbReference type="NCBI Taxonomy" id="1403566"/>
    <lineage>
        <taxon>Bacteria</taxon>
        <taxon>Bacillati</taxon>
        <taxon>Actinomycetota</taxon>
        <taxon>Actinomycetes</taxon>
        <taxon>Micrococcales</taxon>
        <taxon>Brevibacteriaceae</taxon>
        <taxon>Brevibacterium</taxon>
    </lineage>
</organism>
<dbReference type="CDD" id="cd13589">
    <property type="entry name" value="PBP2_polyamine_RpCGA009"/>
    <property type="match status" value="1"/>
</dbReference>
<dbReference type="PANTHER" id="PTHR30006">
    <property type="entry name" value="THIAMINE-BINDING PERIPLASMIC PROTEIN-RELATED"/>
    <property type="match status" value="1"/>
</dbReference>
<keyword evidence="4" id="KW-0574">Periplasm</keyword>
<dbReference type="Pfam" id="PF13416">
    <property type="entry name" value="SBP_bac_8"/>
    <property type="match status" value="1"/>
</dbReference>
<keyword evidence="7" id="KW-1185">Reference proteome</keyword>